<name>A0A846U4Y5_9MOLU</name>
<sequence>MKKILAFFSAVAFLGSTTLAVSACGVSKGDNIEVVIKEAPKKAENNQDPLTEYVYNNQYNYSGVNANYLIALAGQTATDKIYNFKQPGTEWEEFYSSEVWQRKSFSSFHYEPTGSEDAFSFRGQGGQEFIVQLKNNDASDDTNKVMSYWFITSANPGDDPEKDNIVVPNSSEFNDDTKIITRSGWIHLFLVIGDFQIDFNAEINFNFTKITDVNNQPVVMLDITTFTKPLGDASFENPPYDRIANLALTKV</sequence>
<dbReference type="RefSeq" id="WP_168104999.1">
    <property type="nucleotide sequence ID" value="NZ_CP051215.1"/>
</dbReference>
<keyword evidence="1" id="KW-0732">Signal</keyword>
<evidence type="ECO:0000256" key="1">
    <source>
        <dbReference type="SAM" id="SignalP"/>
    </source>
</evidence>
<dbReference type="Proteomes" id="UP000584587">
    <property type="component" value="Unassembled WGS sequence"/>
</dbReference>
<feature type="chain" id="PRO_5032754625" description="Lipoprotein" evidence="1">
    <location>
        <begin position="24"/>
        <end position="251"/>
    </location>
</feature>
<protein>
    <recommendedName>
        <fullName evidence="4">Lipoprotein</fullName>
    </recommendedName>
</protein>
<proteinExistence type="predicted"/>
<evidence type="ECO:0000313" key="2">
    <source>
        <dbReference type="EMBL" id="NKE38517.1"/>
    </source>
</evidence>
<organism evidence="2 3">
    <name type="scientific">Spiroplasma platyhelix PALS-1</name>
    <dbReference type="NCBI Taxonomy" id="1276218"/>
    <lineage>
        <taxon>Bacteria</taxon>
        <taxon>Bacillati</taxon>
        <taxon>Mycoplasmatota</taxon>
        <taxon>Mollicutes</taxon>
        <taxon>Entomoplasmatales</taxon>
        <taxon>Spiroplasmataceae</taxon>
        <taxon>Spiroplasma</taxon>
    </lineage>
</organism>
<feature type="signal peptide" evidence="1">
    <location>
        <begin position="1"/>
        <end position="23"/>
    </location>
</feature>
<gene>
    <name evidence="2" type="ORF">HER12_01960</name>
</gene>
<dbReference type="PROSITE" id="PS51257">
    <property type="entry name" value="PROKAR_LIPOPROTEIN"/>
    <property type="match status" value="1"/>
</dbReference>
<dbReference type="EMBL" id="JAAVVK010000002">
    <property type="protein sequence ID" value="NKE38517.1"/>
    <property type="molecule type" value="Genomic_DNA"/>
</dbReference>
<keyword evidence="3" id="KW-1185">Reference proteome</keyword>
<evidence type="ECO:0008006" key="4">
    <source>
        <dbReference type="Google" id="ProtNLM"/>
    </source>
</evidence>
<evidence type="ECO:0000313" key="3">
    <source>
        <dbReference type="Proteomes" id="UP000584587"/>
    </source>
</evidence>
<accession>A0A846U4Y5</accession>
<dbReference type="AlphaFoldDB" id="A0A846U4Y5"/>
<reference evidence="2 3" key="1">
    <citation type="submission" date="2020-04" db="EMBL/GenBank/DDBJ databases">
        <title>Complete genome sequence of Spiroplasma platyhelix ATCC 51748, an insect isolate.</title>
        <authorList>
            <person name="Green E.A."/>
            <person name="Klassen J.L."/>
        </authorList>
    </citation>
    <scope>NUCLEOTIDE SEQUENCE [LARGE SCALE GENOMIC DNA]</scope>
    <source>
        <strain evidence="2 3">PALS-1</strain>
    </source>
</reference>
<comment type="caution">
    <text evidence="2">The sequence shown here is derived from an EMBL/GenBank/DDBJ whole genome shotgun (WGS) entry which is preliminary data.</text>
</comment>